<dbReference type="OrthoDB" id="1454575at2"/>
<organism evidence="1 2">
    <name type="scientific">Amphritea atlantica</name>
    <dbReference type="NCBI Taxonomy" id="355243"/>
    <lineage>
        <taxon>Bacteria</taxon>
        <taxon>Pseudomonadati</taxon>
        <taxon>Pseudomonadota</taxon>
        <taxon>Gammaproteobacteria</taxon>
        <taxon>Oceanospirillales</taxon>
        <taxon>Oceanospirillaceae</taxon>
        <taxon>Amphritea</taxon>
    </lineage>
</organism>
<accession>A0A1H9GD48</accession>
<proteinExistence type="predicted"/>
<sequence>MDMPSPCPNCGNIVEFHDMVNHPNEFRTLVCEECHDQIQEENNRGDMVDKFGNRITWKADPDDGLIESSVNSEEIATWCYEDEAEATFLSFMEIWNKAQERAQVAHESI</sequence>
<reference evidence="2" key="1">
    <citation type="submission" date="2016-10" db="EMBL/GenBank/DDBJ databases">
        <authorList>
            <person name="Varghese N."/>
            <person name="Submissions S."/>
        </authorList>
    </citation>
    <scope>NUCLEOTIDE SEQUENCE [LARGE SCALE GENOMIC DNA]</scope>
    <source>
        <strain evidence="2">DSM 18887</strain>
    </source>
</reference>
<gene>
    <name evidence="1" type="ORF">SAMN03080615_01618</name>
</gene>
<name>A0A1H9GD48_9GAMM</name>
<dbReference type="AlphaFoldDB" id="A0A1H9GD48"/>
<keyword evidence="2" id="KW-1185">Reference proteome</keyword>
<dbReference type="Proteomes" id="UP000198749">
    <property type="component" value="Unassembled WGS sequence"/>
</dbReference>
<evidence type="ECO:0000313" key="1">
    <source>
        <dbReference type="EMBL" id="SEQ48075.1"/>
    </source>
</evidence>
<dbReference type="EMBL" id="FOGB01000004">
    <property type="protein sequence ID" value="SEQ48075.1"/>
    <property type="molecule type" value="Genomic_DNA"/>
</dbReference>
<dbReference type="RefSeq" id="WP_091356411.1">
    <property type="nucleotide sequence ID" value="NZ_AP025284.1"/>
</dbReference>
<evidence type="ECO:0000313" key="2">
    <source>
        <dbReference type="Proteomes" id="UP000198749"/>
    </source>
</evidence>
<dbReference type="STRING" id="355243.SAMN03080615_01618"/>
<protein>
    <submittedName>
        <fullName evidence="1">Uncharacterized protein</fullName>
    </submittedName>
</protein>